<dbReference type="SUPFAM" id="SSF89009">
    <property type="entry name" value="GAT-like domain"/>
    <property type="match status" value="1"/>
</dbReference>
<keyword evidence="1" id="KW-0813">Transport</keyword>
<dbReference type="InterPro" id="IPR004152">
    <property type="entry name" value="GAT_dom"/>
</dbReference>
<feature type="compositionally biased region" description="Low complexity" evidence="3">
    <location>
        <begin position="278"/>
        <end position="287"/>
    </location>
</feature>
<dbReference type="SUPFAM" id="SSF48464">
    <property type="entry name" value="ENTH/VHS domain"/>
    <property type="match status" value="1"/>
</dbReference>
<dbReference type="Pfam" id="PF00790">
    <property type="entry name" value="VHS"/>
    <property type="match status" value="1"/>
</dbReference>
<keyword evidence="2" id="KW-0653">Protein transport</keyword>
<dbReference type="Pfam" id="PF03127">
    <property type="entry name" value="GAT"/>
    <property type="match status" value="1"/>
</dbReference>
<keyword evidence="7" id="KW-1185">Reference proteome</keyword>
<evidence type="ECO:0000259" key="4">
    <source>
        <dbReference type="PROSITE" id="PS50179"/>
    </source>
</evidence>
<proteinExistence type="predicted"/>
<dbReference type="PANTHER" id="PTHR47789">
    <property type="entry name" value="LAS SEVENTEEN-BINDING PROTEIN 5"/>
    <property type="match status" value="1"/>
</dbReference>
<comment type="caution">
    <text evidence="6">The sequence shown here is derived from an EMBL/GenBank/DDBJ whole genome shotgun (WGS) entry which is preliminary data.</text>
</comment>
<evidence type="ECO:0000313" key="7">
    <source>
        <dbReference type="Proteomes" id="UP001479436"/>
    </source>
</evidence>
<evidence type="ECO:0000313" key="6">
    <source>
        <dbReference type="EMBL" id="KAK9696412.1"/>
    </source>
</evidence>
<dbReference type="InterPro" id="IPR002014">
    <property type="entry name" value="VHS_dom"/>
</dbReference>
<dbReference type="EMBL" id="JASJQH010007965">
    <property type="protein sequence ID" value="KAK9696412.1"/>
    <property type="molecule type" value="Genomic_DNA"/>
</dbReference>
<evidence type="ECO:0008006" key="8">
    <source>
        <dbReference type="Google" id="ProtNLM"/>
    </source>
</evidence>
<evidence type="ECO:0000256" key="1">
    <source>
        <dbReference type="ARBA" id="ARBA00022448"/>
    </source>
</evidence>
<dbReference type="PROSITE" id="PS50909">
    <property type="entry name" value="GAT"/>
    <property type="match status" value="1"/>
</dbReference>
<dbReference type="Proteomes" id="UP001479436">
    <property type="component" value="Unassembled WGS sequence"/>
</dbReference>
<dbReference type="PANTHER" id="PTHR47789:SF1">
    <property type="entry name" value="LAS SEVENTEEN-BINDING PROTEIN 5"/>
    <property type="match status" value="1"/>
</dbReference>
<dbReference type="SMART" id="SM00288">
    <property type="entry name" value="VHS"/>
    <property type="match status" value="1"/>
</dbReference>
<accession>A0ABR2VS73</accession>
<dbReference type="PROSITE" id="PS50179">
    <property type="entry name" value="VHS"/>
    <property type="match status" value="1"/>
</dbReference>
<sequence length="341" mass="37972">MKFFSSNPVSDNIDKLVKKPDISQEDIKDLCNLMNSRETGTKEAAKSLQSKLKSKDFHVVLASLSLCEALVEQCGEKFNGHIISDKFLNTLQKLVISRYSEVVVRNRVIELLQLWVITFENEPRMAPVKELYEKLISEGSISLENNQSRAMSESQSDIQLTPEHIDNSISSAKSYAQMLAEALAFTDPETTDVTKDDLIQEFYGKCKSSQITIAKYLALIDNEAKISLLLRVNQELINTLNHYNEMVERQLVAAATKASLTESEKPLPDLIQHEPLNGTSSGTSHSSLASEHDQDPFADPSTSQPSDKKLGKRPEYDAFESTNDDSGLQKPLVPVATHAII</sequence>
<dbReference type="InterPro" id="IPR045007">
    <property type="entry name" value="LSB5"/>
</dbReference>
<feature type="compositionally biased region" description="Basic and acidic residues" evidence="3">
    <location>
        <begin position="306"/>
        <end position="316"/>
    </location>
</feature>
<evidence type="ECO:0000256" key="3">
    <source>
        <dbReference type="SAM" id="MobiDB-lite"/>
    </source>
</evidence>
<evidence type="ECO:0000259" key="5">
    <source>
        <dbReference type="PROSITE" id="PS50909"/>
    </source>
</evidence>
<protein>
    <recommendedName>
        <fullName evidence="8">VHS domain-containing protein</fullName>
    </recommendedName>
</protein>
<dbReference type="InterPro" id="IPR038425">
    <property type="entry name" value="GAT_sf"/>
</dbReference>
<name>A0ABR2VS73_9FUNG</name>
<dbReference type="Gene3D" id="1.25.40.90">
    <property type="match status" value="1"/>
</dbReference>
<feature type="domain" description="GAT" evidence="5">
    <location>
        <begin position="160"/>
        <end position="248"/>
    </location>
</feature>
<organism evidence="6 7">
    <name type="scientific">Basidiobolus ranarum</name>
    <dbReference type="NCBI Taxonomy" id="34480"/>
    <lineage>
        <taxon>Eukaryota</taxon>
        <taxon>Fungi</taxon>
        <taxon>Fungi incertae sedis</taxon>
        <taxon>Zoopagomycota</taxon>
        <taxon>Entomophthoromycotina</taxon>
        <taxon>Basidiobolomycetes</taxon>
        <taxon>Basidiobolales</taxon>
        <taxon>Basidiobolaceae</taxon>
        <taxon>Basidiobolus</taxon>
    </lineage>
</organism>
<dbReference type="Gene3D" id="1.20.58.160">
    <property type="match status" value="1"/>
</dbReference>
<reference evidence="6 7" key="1">
    <citation type="submission" date="2023-04" db="EMBL/GenBank/DDBJ databases">
        <title>Genome of Basidiobolus ranarum AG-B5.</title>
        <authorList>
            <person name="Stajich J.E."/>
            <person name="Carter-House D."/>
            <person name="Gryganskyi A."/>
        </authorList>
    </citation>
    <scope>NUCLEOTIDE SEQUENCE [LARGE SCALE GENOMIC DNA]</scope>
    <source>
        <strain evidence="6 7">AG-B5</strain>
    </source>
</reference>
<dbReference type="InterPro" id="IPR008942">
    <property type="entry name" value="ENTH_VHS"/>
</dbReference>
<dbReference type="CDD" id="cd16980">
    <property type="entry name" value="VHS_Lsb5"/>
    <property type="match status" value="1"/>
</dbReference>
<feature type="domain" description="VHS" evidence="4">
    <location>
        <begin position="29"/>
        <end position="139"/>
    </location>
</feature>
<feature type="region of interest" description="Disordered" evidence="3">
    <location>
        <begin position="270"/>
        <end position="341"/>
    </location>
</feature>
<gene>
    <name evidence="6" type="ORF">K7432_012468</name>
</gene>
<evidence type="ECO:0000256" key="2">
    <source>
        <dbReference type="ARBA" id="ARBA00022927"/>
    </source>
</evidence>